<dbReference type="PANTHER" id="PTHR34610">
    <property type="entry name" value="SSL7007 PROTEIN"/>
    <property type="match status" value="1"/>
</dbReference>
<accession>A0A2P2D987</accession>
<keyword evidence="3" id="KW-1185">Reference proteome</keyword>
<evidence type="ECO:0000313" key="3">
    <source>
        <dbReference type="Proteomes" id="UP000245206"/>
    </source>
</evidence>
<dbReference type="NCBIfam" id="TIGR00305">
    <property type="entry name" value="putative toxin-antitoxin system toxin component, PIN family"/>
    <property type="match status" value="1"/>
</dbReference>
<organism evidence="2 3">
    <name type="scientific">Leptospira ellinghausenii</name>
    <dbReference type="NCBI Taxonomy" id="1917822"/>
    <lineage>
        <taxon>Bacteria</taxon>
        <taxon>Pseudomonadati</taxon>
        <taxon>Spirochaetota</taxon>
        <taxon>Spirochaetia</taxon>
        <taxon>Leptospirales</taxon>
        <taxon>Leptospiraceae</taxon>
        <taxon>Leptospira</taxon>
    </lineage>
</organism>
<sequence>MLKVLLDTNIYISAILFNGKPKLVLQDLIDEVFVGYISNEILDEIEETLAKPKFKIPNDFIQFTIEEIRNVTTIIKNKPLKDYLNLRDRDDFHILETAFSAKVDFIITGDKDLLTLEKIKGIKIITPDEYLKIKEEVS</sequence>
<dbReference type="Pfam" id="PF13470">
    <property type="entry name" value="PIN_3"/>
    <property type="match status" value="1"/>
</dbReference>
<reference evidence="3" key="1">
    <citation type="journal article" date="2019" name="Microbiol. Immunol.">
        <title>Molecular and phenotypic characterization of Leptospira johnsonii sp. nov., Leptospira ellinghausenii sp. nov. and Leptospira ryugenii sp. nov. isolated from soil and water in Japan.</title>
        <authorList>
            <person name="Masuzawa T."/>
            <person name="Saito M."/>
            <person name="Nakao R."/>
            <person name="Nikaido Y."/>
            <person name="Matsumoto M."/>
            <person name="Ogawa M."/>
            <person name="Yokoyama M."/>
            <person name="Hidaka Y."/>
            <person name="Tomita J."/>
            <person name="Sakakibara K."/>
            <person name="Suzuki K."/>
            <person name="Yasuda S."/>
            <person name="Sato H."/>
            <person name="Yamaguchi M."/>
            <person name="Yoshida S.I."/>
            <person name="Koizumi N."/>
            <person name="Kawamura Y."/>
        </authorList>
    </citation>
    <scope>NUCLEOTIDE SEQUENCE [LARGE SCALE GENOMIC DNA]</scope>
    <source>
        <strain evidence="3">E18</strain>
    </source>
</reference>
<feature type="domain" description="PIN" evidence="1">
    <location>
        <begin position="3"/>
        <end position="112"/>
    </location>
</feature>
<proteinExistence type="predicted"/>
<name>A0A2P2D987_9LEPT</name>
<dbReference type="PANTHER" id="PTHR34610:SF3">
    <property type="entry name" value="SSL7007 PROTEIN"/>
    <property type="match status" value="1"/>
</dbReference>
<dbReference type="SUPFAM" id="SSF88723">
    <property type="entry name" value="PIN domain-like"/>
    <property type="match status" value="1"/>
</dbReference>
<dbReference type="InterPro" id="IPR002850">
    <property type="entry name" value="PIN_toxin-like"/>
</dbReference>
<dbReference type="Proteomes" id="UP000245206">
    <property type="component" value="Unassembled WGS sequence"/>
</dbReference>
<evidence type="ECO:0000313" key="2">
    <source>
        <dbReference type="EMBL" id="GBF41192.1"/>
    </source>
</evidence>
<dbReference type="EMBL" id="BFAZ01000003">
    <property type="protein sequence ID" value="GBF41192.1"/>
    <property type="molecule type" value="Genomic_DNA"/>
</dbReference>
<dbReference type="InterPro" id="IPR002716">
    <property type="entry name" value="PIN_dom"/>
</dbReference>
<dbReference type="OrthoDB" id="335825at2"/>
<protein>
    <submittedName>
        <fullName evidence="2">Nucleic acid-binding protein</fullName>
    </submittedName>
</protein>
<dbReference type="AlphaFoldDB" id="A0A2P2D987"/>
<dbReference type="InterPro" id="IPR029060">
    <property type="entry name" value="PIN-like_dom_sf"/>
</dbReference>
<evidence type="ECO:0000259" key="1">
    <source>
        <dbReference type="Pfam" id="PF13470"/>
    </source>
</evidence>
<comment type="caution">
    <text evidence="2">The sequence shown here is derived from an EMBL/GenBank/DDBJ whole genome shotgun (WGS) entry which is preliminary data.</text>
</comment>
<dbReference type="Gene3D" id="3.40.50.1010">
    <property type="entry name" value="5'-nuclease"/>
    <property type="match status" value="1"/>
</dbReference>
<dbReference type="RefSeq" id="WP_108958443.1">
    <property type="nucleotide sequence ID" value="NZ_BFAZ01000003.1"/>
</dbReference>
<gene>
    <name evidence="2" type="ORF">LPTSP2_04640</name>
</gene>